<dbReference type="InParanoid" id="A0A1Y1UGL9"/>
<proteinExistence type="predicted"/>
<protein>
    <submittedName>
        <fullName evidence="1">Uncharacterized protein</fullName>
    </submittedName>
</protein>
<dbReference type="EMBL" id="NBSH01000006">
    <property type="protein sequence ID" value="ORX37119.1"/>
    <property type="molecule type" value="Genomic_DNA"/>
</dbReference>
<dbReference type="RefSeq" id="XP_021871157.1">
    <property type="nucleotide sequence ID" value="XM_022012753.1"/>
</dbReference>
<accession>A0A1Y1UGL9</accession>
<evidence type="ECO:0000313" key="1">
    <source>
        <dbReference type="EMBL" id="ORX37119.1"/>
    </source>
</evidence>
<comment type="caution">
    <text evidence="1">The sequence shown here is derived from an EMBL/GenBank/DDBJ whole genome shotgun (WGS) entry which is preliminary data.</text>
</comment>
<dbReference type="GeneID" id="33554561"/>
<dbReference type="Proteomes" id="UP000193218">
    <property type="component" value="Unassembled WGS sequence"/>
</dbReference>
<dbReference type="AlphaFoldDB" id="A0A1Y1UGL9"/>
<evidence type="ECO:0000313" key="2">
    <source>
        <dbReference type="Proteomes" id="UP000193218"/>
    </source>
</evidence>
<keyword evidence="2" id="KW-1185">Reference proteome</keyword>
<sequence>MRASRLLIRANDEMCKWGSKRFDERGAEEVGSSIDDHTSNTNKRNTAFQFLCVACVHRLLPSSLTGYSCCCCCCLLDAPCVCLPGLFLVSTVFRSCGVRPFFFFFGLHATGTRPLEGWGEATAAAAAAAAAEGLYRPTSFGGGYPLREWAGLKNPSRLTCEMQLYPRV</sequence>
<organism evidence="1 2">
    <name type="scientific">Kockovaella imperatae</name>
    <dbReference type="NCBI Taxonomy" id="4999"/>
    <lineage>
        <taxon>Eukaryota</taxon>
        <taxon>Fungi</taxon>
        <taxon>Dikarya</taxon>
        <taxon>Basidiomycota</taxon>
        <taxon>Agaricomycotina</taxon>
        <taxon>Tremellomycetes</taxon>
        <taxon>Tremellales</taxon>
        <taxon>Cuniculitremaceae</taxon>
        <taxon>Kockovaella</taxon>
    </lineage>
</organism>
<reference evidence="1 2" key="1">
    <citation type="submission" date="2017-03" db="EMBL/GenBank/DDBJ databases">
        <title>Widespread Adenine N6-methylation of Active Genes in Fungi.</title>
        <authorList>
            <consortium name="DOE Joint Genome Institute"/>
            <person name="Mondo S.J."/>
            <person name="Dannebaum R.O."/>
            <person name="Kuo R.C."/>
            <person name="Louie K.B."/>
            <person name="Bewick A.J."/>
            <person name="Labutti K."/>
            <person name="Haridas S."/>
            <person name="Kuo A."/>
            <person name="Salamov A."/>
            <person name="Ahrendt S.R."/>
            <person name="Lau R."/>
            <person name="Bowen B.P."/>
            <person name="Lipzen A."/>
            <person name="Sullivan W."/>
            <person name="Andreopoulos W.B."/>
            <person name="Clum A."/>
            <person name="Lindquist E."/>
            <person name="Daum C."/>
            <person name="Northen T.R."/>
            <person name="Ramamoorthy G."/>
            <person name="Schmitz R.J."/>
            <person name="Gryganskyi A."/>
            <person name="Culley D."/>
            <person name="Magnuson J."/>
            <person name="James T.Y."/>
            <person name="O'Malley M.A."/>
            <person name="Stajich J.E."/>
            <person name="Spatafora J.W."/>
            <person name="Visel A."/>
            <person name="Grigoriev I.V."/>
        </authorList>
    </citation>
    <scope>NUCLEOTIDE SEQUENCE [LARGE SCALE GENOMIC DNA]</scope>
    <source>
        <strain evidence="1 2">NRRL Y-17943</strain>
    </source>
</reference>
<gene>
    <name evidence="1" type="ORF">BD324DRAFT_426863</name>
</gene>
<name>A0A1Y1UGL9_9TREE</name>